<sequence length="332" mass="37312">MEEGKGGEAQGVVAHVDSLLVSNQINGVYEIKEERMKQYVQVVEGLMAKFESCVVIHVPRSHNKKADALSKLASSFVDPVKEISVEEVLAPTIEVKMINVIQEDRENWMKPIVDYLVEGKLPESRVLAHKLRCKAQHYEMQGEALEERKERAALEEERYKRQLEKNYNKKVHPISLKKGEYVWRNNKVSKAGDQGKMGPNWEGPYVIDEALGKGAYSLTLVDGRKVPRTWNGAQLKKSRASAEDPQKVSYPQKVHARAQAWKTLKRSRTLKRYTHACKRGRPSKGDSPRNARGVDGVDPPTETVDGGELVDPFSASAGIREVDSREKLEGDG</sequence>
<dbReference type="Pfam" id="PF13456">
    <property type="entry name" value="RVT_3"/>
    <property type="match status" value="1"/>
</dbReference>
<dbReference type="OrthoDB" id="5596291at2759"/>
<organism evidence="4 5">
    <name type="scientific">Mikania micrantha</name>
    <name type="common">bitter vine</name>
    <dbReference type="NCBI Taxonomy" id="192012"/>
    <lineage>
        <taxon>Eukaryota</taxon>
        <taxon>Viridiplantae</taxon>
        <taxon>Streptophyta</taxon>
        <taxon>Embryophyta</taxon>
        <taxon>Tracheophyta</taxon>
        <taxon>Spermatophyta</taxon>
        <taxon>Magnoliopsida</taxon>
        <taxon>eudicotyledons</taxon>
        <taxon>Gunneridae</taxon>
        <taxon>Pentapetalae</taxon>
        <taxon>asterids</taxon>
        <taxon>campanulids</taxon>
        <taxon>Asterales</taxon>
        <taxon>Asteraceae</taxon>
        <taxon>Asteroideae</taxon>
        <taxon>Heliantheae alliance</taxon>
        <taxon>Eupatorieae</taxon>
        <taxon>Mikania</taxon>
    </lineage>
</organism>
<keyword evidence="5" id="KW-1185">Reference proteome</keyword>
<evidence type="ECO:0000256" key="2">
    <source>
        <dbReference type="SAM" id="MobiDB-lite"/>
    </source>
</evidence>
<dbReference type="PANTHER" id="PTHR48475:SF2">
    <property type="entry name" value="RIBONUCLEASE H"/>
    <property type="match status" value="1"/>
</dbReference>
<dbReference type="GO" id="GO:0004523">
    <property type="term" value="F:RNA-DNA hybrid ribonuclease activity"/>
    <property type="evidence" value="ECO:0007669"/>
    <property type="project" value="InterPro"/>
</dbReference>
<evidence type="ECO:0000313" key="4">
    <source>
        <dbReference type="EMBL" id="KAD4889460.1"/>
    </source>
</evidence>
<feature type="compositionally biased region" description="Basic and acidic residues" evidence="2">
    <location>
        <begin position="320"/>
        <end position="332"/>
    </location>
</feature>
<dbReference type="AlphaFoldDB" id="A0A5N6NLR9"/>
<evidence type="ECO:0000256" key="1">
    <source>
        <dbReference type="SAM" id="Coils"/>
    </source>
</evidence>
<name>A0A5N6NLR9_9ASTR</name>
<dbReference type="Proteomes" id="UP000326396">
    <property type="component" value="Linkage Group LG19"/>
</dbReference>
<feature type="region of interest" description="Disordered" evidence="2">
    <location>
        <begin position="278"/>
        <end position="332"/>
    </location>
</feature>
<accession>A0A5N6NLR9</accession>
<dbReference type="InterPro" id="IPR002156">
    <property type="entry name" value="RNaseH_domain"/>
</dbReference>
<feature type="coiled-coil region" evidence="1">
    <location>
        <begin position="128"/>
        <end position="165"/>
    </location>
</feature>
<proteinExistence type="predicted"/>
<dbReference type="PANTHER" id="PTHR48475">
    <property type="entry name" value="RIBONUCLEASE H"/>
    <property type="match status" value="1"/>
</dbReference>
<evidence type="ECO:0000259" key="3">
    <source>
        <dbReference type="Pfam" id="PF13456"/>
    </source>
</evidence>
<protein>
    <recommendedName>
        <fullName evidence="3">RNase H type-1 domain-containing protein</fullName>
    </recommendedName>
</protein>
<dbReference type="GO" id="GO:0003676">
    <property type="term" value="F:nucleic acid binding"/>
    <property type="evidence" value="ECO:0007669"/>
    <property type="project" value="InterPro"/>
</dbReference>
<evidence type="ECO:0000313" key="5">
    <source>
        <dbReference type="Proteomes" id="UP000326396"/>
    </source>
</evidence>
<dbReference type="EMBL" id="SZYD01000011">
    <property type="protein sequence ID" value="KAD4889460.1"/>
    <property type="molecule type" value="Genomic_DNA"/>
</dbReference>
<gene>
    <name evidence="4" type="ORF">E3N88_21533</name>
</gene>
<feature type="domain" description="RNase H type-1" evidence="3">
    <location>
        <begin position="12"/>
        <end position="72"/>
    </location>
</feature>
<comment type="caution">
    <text evidence="4">The sequence shown here is derived from an EMBL/GenBank/DDBJ whole genome shotgun (WGS) entry which is preliminary data.</text>
</comment>
<dbReference type="Gene3D" id="3.30.420.10">
    <property type="entry name" value="Ribonuclease H-like superfamily/Ribonuclease H"/>
    <property type="match status" value="1"/>
</dbReference>
<dbReference type="InterPro" id="IPR036397">
    <property type="entry name" value="RNaseH_sf"/>
</dbReference>
<reference evidence="4 5" key="1">
    <citation type="submission" date="2019-05" db="EMBL/GenBank/DDBJ databases">
        <title>Mikania micrantha, genome provides insights into the molecular mechanism of rapid growth.</title>
        <authorList>
            <person name="Liu B."/>
        </authorList>
    </citation>
    <scope>NUCLEOTIDE SEQUENCE [LARGE SCALE GENOMIC DNA]</scope>
    <source>
        <strain evidence="4">NLD-2019</strain>
        <tissue evidence="4">Leaf</tissue>
    </source>
</reference>
<dbReference type="InterPro" id="IPR012337">
    <property type="entry name" value="RNaseH-like_sf"/>
</dbReference>
<keyword evidence="1" id="KW-0175">Coiled coil</keyword>
<dbReference type="SUPFAM" id="SSF53098">
    <property type="entry name" value="Ribonuclease H-like"/>
    <property type="match status" value="1"/>
</dbReference>